<comment type="pathway">
    <text evidence="3">Cofactor biosynthesis; tetrahydrofolylpolyglutamate biosynthesis.</text>
</comment>
<dbReference type="InterPro" id="IPR036615">
    <property type="entry name" value="Mur_ligase_C_dom_sf"/>
</dbReference>
<evidence type="ECO:0000256" key="19">
    <source>
        <dbReference type="ARBA" id="ARBA00049035"/>
    </source>
</evidence>
<keyword evidence="25" id="KW-1185">Reference proteome</keyword>
<dbReference type="GO" id="GO:0046654">
    <property type="term" value="P:tetrahydrofolate biosynthetic process"/>
    <property type="evidence" value="ECO:0007669"/>
    <property type="project" value="UniProtKB-UniPathway"/>
</dbReference>
<evidence type="ECO:0000256" key="15">
    <source>
        <dbReference type="ARBA" id="ARBA00030592"/>
    </source>
</evidence>
<keyword evidence="8 21" id="KW-0436">Ligase</keyword>
<comment type="pathway">
    <text evidence="2">Cofactor biosynthesis; tetrahydrofolate biosynthesis; 7,8-dihydrofolate from 2-amino-4-hydroxy-6-hydroxymethyl-7,8-dihydropteridine diphosphate and 4-aminobenzoate: step 2/2.</text>
</comment>
<organism evidence="24 25">
    <name type="scientific">Kangiella geojedonensis</name>
    <dbReference type="NCBI Taxonomy" id="914150"/>
    <lineage>
        <taxon>Bacteria</taxon>
        <taxon>Pseudomonadati</taxon>
        <taxon>Pseudomonadota</taxon>
        <taxon>Gammaproteobacteria</taxon>
        <taxon>Kangiellales</taxon>
        <taxon>Kangiellaceae</taxon>
        <taxon>Kangiella</taxon>
    </lineage>
</organism>
<dbReference type="Gene3D" id="3.90.190.20">
    <property type="entry name" value="Mur ligase, C-terminal domain"/>
    <property type="match status" value="1"/>
</dbReference>
<dbReference type="STRING" id="914150.TQ33_0967"/>
<dbReference type="HOGENOM" id="CLU_015869_1_0_6"/>
<evidence type="ECO:0000256" key="6">
    <source>
        <dbReference type="ARBA" id="ARBA00013025"/>
    </source>
</evidence>
<name>A0A0F6RCD1_9GAMM</name>
<keyword evidence="11 21" id="KW-0067">ATP-binding</keyword>
<dbReference type="PANTHER" id="PTHR11136">
    <property type="entry name" value="FOLYLPOLYGLUTAMATE SYNTHASE-RELATED"/>
    <property type="match status" value="1"/>
</dbReference>
<dbReference type="InterPro" id="IPR036565">
    <property type="entry name" value="Mur-like_cat_sf"/>
</dbReference>
<protein>
    <recommendedName>
        <fullName evidence="7">Dihydrofolate synthase/folylpolyglutamate synthase</fullName>
        <ecNumber evidence="5">6.3.2.12</ecNumber>
        <ecNumber evidence="6">6.3.2.17</ecNumber>
    </recommendedName>
    <alternativeName>
        <fullName evidence="16">Folylpoly-gamma-glutamate synthetase-dihydrofolate synthetase</fullName>
    </alternativeName>
    <alternativeName>
        <fullName evidence="14">Folylpolyglutamate synthetase</fullName>
    </alternativeName>
    <alternativeName>
        <fullName evidence="15">Tetrahydrofolylpolyglutamate synthase</fullName>
    </alternativeName>
</protein>
<evidence type="ECO:0000256" key="4">
    <source>
        <dbReference type="ARBA" id="ARBA00008276"/>
    </source>
</evidence>
<evidence type="ECO:0000256" key="16">
    <source>
        <dbReference type="ARBA" id="ARBA00032510"/>
    </source>
</evidence>
<dbReference type="NCBIfam" id="NF008101">
    <property type="entry name" value="PRK10846.1"/>
    <property type="match status" value="1"/>
</dbReference>
<comment type="catalytic activity">
    <reaction evidence="17">
        <text>(6S)-5,6,7,8-tetrahydrofolyl-(gamma-L-Glu)(n) + L-glutamate + ATP = (6S)-5,6,7,8-tetrahydrofolyl-(gamma-L-Glu)(n+1) + ADP + phosphate + H(+)</text>
        <dbReference type="Rhea" id="RHEA:10580"/>
        <dbReference type="Rhea" id="RHEA-COMP:14738"/>
        <dbReference type="Rhea" id="RHEA-COMP:14740"/>
        <dbReference type="ChEBI" id="CHEBI:15378"/>
        <dbReference type="ChEBI" id="CHEBI:29985"/>
        <dbReference type="ChEBI" id="CHEBI:30616"/>
        <dbReference type="ChEBI" id="CHEBI:43474"/>
        <dbReference type="ChEBI" id="CHEBI:141005"/>
        <dbReference type="ChEBI" id="CHEBI:456216"/>
        <dbReference type="EC" id="6.3.2.17"/>
    </reaction>
</comment>
<feature type="domain" description="Mur ligase central" evidence="23">
    <location>
        <begin position="55"/>
        <end position="190"/>
    </location>
</feature>
<dbReference type="RefSeq" id="WP_046561056.1">
    <property type="nucleotide sequence ID" value="NZ_CP010975.1"/>
</dbReference>
<dbReference type="NCBIfam" id="TIGR01499">
    <property type="entry name" value="folC"/>
    <property type="match status" value="1"/>
</dbReference>
<evidence type="ECO:0000256" key="12">
    <source>
        <dbReference type="ARBA" id="ARBA00022842"/>
    </source>
</evidence>
<accession>A0A0F6RCD1</accession>
<evidence type="ECO:0000256" key="20">
    <source>
        <dbReference type="ARBA" id="ARBA00049161"/>
    </source>
</evidence>
<feature type="domain" description="Mur ligase C-terminal" evidence="22">
    <location>
        <begin position="296"/>
        <end position="420"/>
    </location>
</feature>
<dbReference type="InterPro" id="IPR004101">
    <property type="entry name" value="Mur_ligase_C"/>
</dbReference>
<dbReference type="AlphaFoldDB" id="A0A0F6RCD1"/>
<dbReference type="PATRIC" id="fig|914150.5.peg.981"/>
<dbReference type="GO" id="GO:0005737">
    <property type="term" value="C:cytoplasm"/>
    <property type="evidence" value="ECO:0007669"/>
    <property type="project" value="TreeGrafter"/>
</dbReference>
<evidence type="ECO:0000256" key="9">
    <source>
        <dbReference type="ARBA" id="ARBA00022723"/>
    </source>
</evidence>
<reference evidence="24 25" key="1">
    <citation type="submission" date="2015-02" db="EMBL/GenBank/DDBJ databases">
        <title>Complete genome sequence of Kangiella geojedonensis strain YCS-5T.</title>
        <authorList>
            <person name="Kim K.M."/>
        </authorList>
    </citation>
    <scope>NUCLEOTIDE SEQUENCE [LARGE SCALE GENOMIC DNA]</scope>
    <source>
        <strain evidence="24 25">YCS-5</strain>
    </source>
</reference>
<dbReference type="Gene3D" id="3.40.1190.10">
    <property type="entry name" value="Mur-like, catalytic domain"/>
    <property type="match status" value="1"/>
</dbReference>
<dbReference type="KEGG" id="kge:TQ33_0967"/>
<keyword evidence="9" id="KW-0479">Metal-binding</keyword>
<comment type="catalytic activity">
    <reaction evidence="19">
        <text>(6R)-5,10-methylenetetrahydrofolyl-(gamma-L-Glu)(n) + L-glutamate + ATP = (6R)-5,10-methylenetetrahydrofolyl-(gamma-L-Glu)(n+1) + ADP + phosphate + H(+)</text>
        <dbReference type="Rhea" id="RHEA:51912"/>
        <dbReference type="Rhea" id="RHEA-COMP:13257"/>
        <dbReference type="Rhea" id="RHEA-COMP:13258"/>
        <dbReference type="ChEBI" id="CHEBI:15378"/>
        <dbReference type="ChEBI" id="CHEBI:29985"/>
        <dbReference type="ChEBI" id="CHEBI:30616"/>
        <dbReference type="ChEBI" id="CHEBI:43474"/>
        <dbReference type="ChEBI" id="CHEBI:136572"/>
        <dbReference type="ChEBI" id="CHEBI:456216"/>
        <dbReference type="EC" id="6.3.2.17"/>
    </reaction>
</comment>
<evidence type="ECO:0000256" key="13">
    <source>
        <dbReference type="ARBA" id="ARBA00022909"/>
    </source>
</evidence>
<dbReference type="SUPFAM" id="SSF53244">
    <property type="entry name" value="MurD-like peptide ligases, peptide-binding domain"/>
    <property type="match status" value="1"/>
</dbReference>
<evidence type="ECO:0000256" key="2">
    <source>
        <dbReference type="ARBA" id="ARBA00004799"/>
    </source>
</evidence>
<dbReference type="Proteomes" id="UP000034071">
    <property type="component" value="Chromosome"/>
</dbReference>
<keyword evidence="13" id="KW-0289">Folate biosynthesis</keyword>
<comment type="function">
    <text evidence="1">Functions in two distinct reactions of the de novo folate biosynthetic pathway. Catalyzes the addition of a glutamate residue to dihydropteroate (7,8-dihydropteroate or H2Pte) to form dihydrofolate (7,8-dihydrofolate monoglutamate or H2Pte-Glu). Also catalyzes successive additions of L-glutamate to tetrahydrofolate or 10-formyltetrahydrofolate or 5,10-methylenetetrahydrofolate, leading to folylpolyglutamate derivatives.</text>
</comment>
<keyword evidence="10 21" id="KW-0547">Nucleotide-binding</keyword>
<comment type="catalytic activity">
    <reaction evidence="18">
        <text>10-formyltetrahydrofolyl-(gamma-L-Glu)(n) + L-glutamate + ATP = 10-formyltetrahydrofolyl-(gamma-L-Glu)(n+1) + ADP + phosphate + H(+)</text>
        <dbReference type="Rhea" id="RHEA:51904"/>
        <dbReference type="Rhea" id="RHEA-COMP:13088"/>
        <dbReference type="Rhea" id="RHEA-COMP:14300"/>
        <dbReference type="ChEBI" id="CHEBI:15378"/>
        <dbReference type="ChEBI" id="CHEBI:29985"/>
        <dbReference type="ChEBI" id="CHEBI:30616"/>
        <dbReference type="ChEBI" id="CHEBI:43474"/>
        <dbReference type="ChEBI" id="CHEBI:134413"/>
        <dbReference type="ChEBI" id="CHEBI:456216"/>
        <dbReference type="EC" id="6.3.2.17"/>
    </reaction>
</comment>
<comment type="similarity">
    <text evidence="4 21">Belongs to the folylpolyglutamate synthase family.</text>
</comment>
<evidence type="ECO:0000256" key="11">
    <source>
        <dbReference type="ARBA" id="ARBA00022840"/>
    </source>
</evidence>
<evidence type="ECO:0000256" key="21">
    <source>
        <dbReference type="PIRNR" id="PIRNR001563"/>
    </source>
</evidence>
<dbReference type="InterPro" id="IPR013221">
    <property type="entry name" value="Mur_ligase_cen"/>
</dbReference>
<gene>
    <name evidence="24" type="ORF">TQ33_0967</name>
</gene>
<dbReference type="SUPFAM" id="SSF53623">
    <property type="entry name" value="MurD-like peptide ligases, catalytic domain"/>
    <property type="match status" value="1"/>
</dbReference>
<proteinExistence type="inferred from homology"/>
<evidence type="ECO:0000313" key="25">
    <source>
        <dbReference type="Proteomes" id="UP000034071"/>
    </source>
</evidence>
<evidence type="ECO:0000256" key="10">
    <source>
        <dbReference type="ARBA" id="ARBA00022741"/>
    </source>
</evidence>
<keyword evidence="12" id="KW-0460">Magnesium</keyword>
<dbReference type="GO" id="GO:0046656">
    <property type="term" value="P:folic acid biosynthetic process"/>
    <property type="evidence" value="ECO:0007669"/>
    <property type="project" value="UniProtKB-KW"/>
</dbReference>
<dbReference type="InterPro" id="IPR001645">
    <property type="entry name" value="Folylpolyglutamate_synth"/>
</dbReference>
<sequence>MSIPDNPQQFTHLDEWLAWLEQAHSIHNIELGLERAQKVARRLDLIHLDAQVITVAGTNGKGSTVAAIEALAVSHKVSVGCYTSPHLIHFNERMKLNGESASDELIIEGFRAVYEAKGDTRLTYFEFTTLVALWLFKQQQLDLIVLEVGLGGRLDAVNIIDSDISVVTSIGLDHVDWLGSDLKQIAGEKAGVARRDRPLIIADKETESLLLPHCETVGCIPWVAQRDFCIQLDRKYWSYQCNNLSLDFHELPLNELFLQNLAAGLTAFSYCYQSLSAKNVSYAATYKAFESLSVLGRFQVLSESPTIIVDVAHNPDSAKLLNQKLAEFKDKGSQRVVALCGMLKDKDCQSSLAEMKQVDEWHLLDLPEPRGKKSAELLQNLPEVSQNTAKCYGSLSEFSESCIGRSCLGTDDVLVVFGSFITVGLFVEHWNKEGFAWI</sequence>
<evidence type="ECO:0000256" key="1">
    <source>
        <dbReference type="ARBA" id="ARBA00002714"/>
    </source>
</evidence>
<dbReference type="EC" id="6.3.2.17" evidence="6"/>
<evidence type="ECO:0000256" key="17">
    <source>
        <dbReference type="ARBA" id="ARBA00047493"/>
    </source>
</evidence>
<dbReference type="GO" id="GO:0046872">
    <property type="term" value="F:metal ion binding"/>
    <property type="evidence" value="ECO:0007669"/>
    <property type="project" value="UniProtKB-KW"/>
</dbReference>
<dbReference type="Pfam" id="PF02875">
    <property type="entry name" value="Mur_ligase_C"/>
    <property type="match status" value="1"/>
</dbReference>
<evidence type="ECO:0000259" key="22">
    <source>
        <dbReference type="Pfam" id="PF02875"/>
    </source>
</evidence>
<evidence type="ECO:0000256" key="3">
    <source>
        <dbReference type="ARBA" id="ARBA00005150"/>
    </source>
</evidence>
<dbReference type="PIRSF" id="PIRSF001563">
    <property type="entry name" value="Folylpolyglu_synth"/>
    <property type="match status" value="1"/>
</dbReference>
<dbReference type="GO" id="GO:0005524">
    <property type="term" value="F:ATP binding"/>
    <property type="evidence" value="ECO:0007669"/>
    <property type="project" value="UniProtKB-KW"/>
</dbReference>
<evidence type="ECO:0000256" key="14">
    <source>
        <dbReference type="ARBA" id="ARBA00030048"/>
    </source>
</evidence>
<comment type="catalytic activity">
    <reaction evidence="20">
        <text>7,8-dihydropteroate + L-glutamate + ATP = 7,8-dihydrofolate + ADP + phosphate + H(+)</text>
        <dbReference type="Rhea" id="RHEA:23584"/>
        <dbReference type="ChEBI" id="CHEBI:15378"/>
        <dbReference type="ChEBI" id="CHEBI:17839"/>
        <dbReference type="ChEBI" id="CHEBI:29985"/>
        <dbReference type="ChEBI" id="CHEBI:30616"/>
        <dbReference type="ChEBI" id="CHEBI:43474"/>
        <dbReference type="ChEBI" id="CHEBI:57451"/>
        <dbReference type="ChEBI" id="CHEBI:456216"/>
        <dbReference type="EC" id="6.3.2.12"/>
    </reaction>
</comment>
<dbReference type="PANTHER" id="PTHR11136:SF0">
    <property type="entry name" value="DIHYDROFOLATE SYNTHETASE-RELATED"/>
    <property type="match status" value="1"/>
</dbReference>
<evidence type="ECO:0000256" key="8">
    <source>
        <dbReference type="ARBA" id="ARBA00022598"/>
    </source>
</evidence>
<evidence type="ECO:0000313" key="24">
    <source>
        <dbReference type="EMBL" id="AKE51931.1"/>
    </source>
</evidence>
<evidence type="ECO:0000259" key="23">
    <source>
        <dbReference type="Pfam" id="PF08245"/>
    </source>
</evidence>
<dbReference type="UniPathway" id="UPA00077">
    <property type="reaction ID" value="UER00157"/>
</dbReference>
<dbReference type="EMBL" id="CP010975">
    <property type="protein sequence ID" value="AKE51931.1"/>
    <property type="molecule type" value="Genomic_DNA"/>
</dbReference>
<dbReference type="Pfam" id="PF08245">
    <property type="entry name" value="Mur_ligase_M"/>
    <property type="match status" value="1"/>
</dbReference>
<evidence type="ECO:0000256" key="5">
    <source>
        <dbReference type="ARBA" id="ARBA00013023"/>
    </source>
</evidence>
<dbReference type="GO" id="GO:0008841">
    <property type="term" value="F:dihydrofolate synthase activity"/>
    <property type="evidence" value="ECO:0007669"/>
    <property type="project" value="UniProtKB-EC"/>
</dbReference>
<evidence type="ECO:0000256" key="7">
    <source>
        <dbReference type="ARBA" id="ARBA00019357"/>
    </source>
</evidence>
<dbReference type="GO" id="GO:0004326">
    <property type="term" value="F:tetrahydrofolylpolyglutamate synthase activity"/>
    <property type="evidence" value="ECO:0007669"/>
    <property type="project" value="UniProtKB-EC"/>
</dbReference>
<dbReference type="EC" id="6.3.2.12" evidence="5"/>
<evidence type="ECO:0000256" key="18">
    <source>
        <dbReference type="ARBA" id="ARBA00047808"/>
    </source>
</evidence>